<dbReference type="PANTHER" id="PTHR12943">
    <property type="entry name" value="HOMOCYSTEINE-RESPONSIVE ENDOPLASMIC RETICULUM-RESIDENT UNIQUITIN-LIKE DOMAIN HERPUD PROTEIN FAMILY MEMBER"/>
    <property type="match status" value="1"/>
</dbReference>
<evidence type="ECO:0000313" key="9">
    <source>
        <dbReference type="EMBL" id="KAF2143370.1"/>
    </source>
</evidence>
<dbReference type="InterPro" id="IPR029071">
    <property type="entry name" value="Ubiquitin-like_domsf"/>
</dbReference>
<sequence length="866" mass="92857">MTEQTVDLRILSPSIEAEGGVSFRALPSSTTVGQLKVKIQDALPTHPVPERMRIIYQGRMLRDSIPLAEVFGRDTAQMLHNVHMVLREDGHPPGPRSSTAPPNNPFRATPAQPTNPFRAPARPQSLPPQQPQPGVANAARFPLPQALNNILNHTRETPPTLASQGQNAFQQFIAQQQQQRATGGQNPATSPQAQTSRNPLIPNGATITQGGIGPNGERWSVMVNNTTLTIPQQAGFGLPMPIPGQFANMLRPASPSMARDGNRAMEQVRQHLEAARRQVEIINSLLAPPGSSREERLQLPPYNFQRAATEIDRLNIYLDMMRNLLGSLVANPQYARNREVVSLQMDNETMRHATRNLIRHIHSHIISRRDQIQNLQPDLAFNPEAPADLEALLRSENPNDWFDMINRSMPGRQPNGNAAAQGENGPSDEVPSTPNQPIDTNGVFLLWGPEGPRGVLLSPQATLTSGSVPSLTEAWAENLAYQRALSDVARLVAPTRAAFASRQPTPQPTATQAAPADAPAQAQHAADPGVQAGVHQVQAQLLNNHPVAPPQLQQMAPPPQQGQVAIAAVLAGHLWILIRIFGFLYLFGGAGWRRTILLAVCGLAVYLVQMGFLGERFLGDRWDRVRRYFDNLVGIPARDGAALARGEGQAAAAAAAAAGAGGAEAAAPAGQGTRRRQAQPTPEEVARRLLAQREQQDRTWLRDAVRGAERATALFVASLWPGLGERMVAAREEAEAQVRRDRAEREERERREREAEVEAEAGEQARVAAAQEEATAAAGDAERAGGEGVQRGGGQPLAGEAEAEAEAVSVDAASGAADKGKGKERAVVDGEASASASSSSALPAGAGGGEGAAPRAREGWSFEDVD</sequence>
<feature type="compositionally biased region" description="Basic and acidic residues" evidence="6">
    <location>
        <begin position="818"/>
        <end position="828"/>
    </location>
</feature>
<keyword evidence="2 7" id="KW-0812">Transmembrane</keyword>
<dbReference type="Pfam" id="PF00240">
    <property type="entry name" value="ubiquitin"/>
    <property type="match status" value="1"/>
</dbReference>
<dbReference type="InterPro" id="IPR039751">
    <property type="entry name" value="HERPUD1/2"/>
</dbReference>
<feature type="domain" description="Ubiquitin-like" evidence="8">
    <location>
        <begin position="4"/>
        <end position="69"/>
    </location>
</feature>
<dbReference type="SUPFAM" id="SSF54236">
    <property type="entry name" value="Ubiquitin-like"/>
    <property type="match status" value="1"/>
</dbReference>
<proteinExistence type="predicted"/>
<evidence type="ECO:0000256" key="4">
    <source>
        <dbReference type="ARBA" id="ARBA00023136"/>
    </source>
</evidence>
<feature type="transmembrane region" description="Helical" evidence="7">
    <location>
        <begin position="595"/>
        <end position="614"/>
    </location>
</feature>
<dbReference type="GO" id="GO:0030968">
    <property type="term" value="P:endoplasmic reticulum unfolded protein response"/>
    <property type="evidence" value="ECO:0007669"/>
    <property type="project" value="TreeGrafter"/>
</dbReference>
<feature type="transmembrane region" description="Helical" evidence="7">
    <location>
        <begin position="564"/>
        <end position="588"/>
    </location>
</feature>
<dbReference type="Gene3D" id="3.10.20.90">
    <property type="entry name" value="Phosphatidylinositol 3-kinase Catalytic Subunit, Chain A, domain 1"/>
    <property type="match status" value="1"/>
</dbReference>
<feature type="region of interest" description="Disordered" evidence="6">
    <location>
        <begin position="173"/>
        <end position="202"/>
    </location>
</feature>
<evidence type="ECO:0000259" key="8">
    <source>
        <dbReference type="PROSITE" id="PS50053"/>
    </source>
</evidence>
<evidence type="ECO:0000256" key="6">
    <source>
        <dbReference type="SAM" id="MobiDB-lite"/>
    </source>
</evidence>
<dbReference type="InterPro" id="IPR000626">
    <property type="entry name" value="Ubiquitin-like_dom"/>
</dbReference>
<feature type="region of interest" description="Disordered" evidence="6">
    <location>
        <begin position="87"/>
        <end position="137"/>
    </location>
</feature>
<dbReference type="OrthoDB" id="21589at2759"/>
<organism evidence="9 10">
    <name type="scientific">Aplosporella prunicola CBS 121167</name>
    <dbReference type="NCBI Taxonomy" id="1176127"/>
    <lineage>
        <taxon>Eukaryota</taxon>
        <taxon>Fungi</taxon>
        <taxon>Dikarya</taxon>
        <taxon>Ascomycota</taxon>
        <taxon>Pezizomycotina</taxon>
        <taxon>Dothideomycetes</taxon>
        <taxon>Dothideomycetes incertae sedis</taxon>
        <taxon>Botryosphaeriales</taxon>
        <taxon>Aplosporellaceae</taxon>
        <taxon>Aplosporella</taxon>
    </lineage>
</organism>
<protein>
    <recommendedName>
        <fullName evidence="8">Ubiquitin-like domain-containing protein</fullName>
    </recommendedName>
</protein>
<feature type="compositionally biased region" description="Polar residues" evidence="6">
    <location>
        <begin position="186"/>
        <end position="198"/>
    </location>
</feature>
<feature type="compositionally biased region" description="Low complexity" evidence="6">
    <location>
        <begin position="806"/>
        <end position="817"/>
    </location>
</feature>
<feature type="compositionally biased region" description="Low complexity" evidence="6">
    <location>
        <begin position="173"/>
        <end position="185"/>
    </location>
</feature>
<dbReference type="GO" id="GO:0016020">
    <property type="term" value="C:membrane"/>
    <property type="evidence" value="ECO:0007669"/>
    <property type="project" value="UniProtKB-SubCell"/>
</dbReference>
<feature type="region of interest" description="Disordered" evidence="6">
    <location>
        <begin position="406"/>
        <end position="441"/>
    </location>
</feature>
<reference evidence="9" key="1">
    <citation type="journal article" date="2020" name="Stud. Mycol.">
        <title>101 Dothideomycetes genomes: a test case for predicting lifestyles and emergence of pathogens.</title>
        <authorList>
            <person name="Haridas S."/>
            <person name="Albert R."/>
            <person name="Binder M."/>
            <person name="Bloem J."/>
            <person name="Labutti K."/>
            <person name="Salamov A."/>
            <person name="Andreopoulos B."/>
            <person name="Baker S."/>
            <person name="Barry K."/>
            <person name="Bills G."/>
            <person name="Bluhm B."/>
            <person name="Cannon C."/>
            <person name="Castanera R."/>
            <person name="Culley D."/>
            <person name="Daum C."/>
            <person name="Ezra D."/>
            <person name="Gonzalez J."/>
            <person name="Henrissat B."/>
            <person name="Kuo A."/>
            <person name="Liang C."/>
            <person name="Lipzen A."/>
            <person name="Lutzoni F."/>
            <person name="Magnuson J."/>
            <person name="Mondo S."/>
            <person name="Nolan M."/>
            <person name="Ohm R."/>
            <person name="Pangilinan J."/>
            <person name="Park H.-J."/>
            <person name="Ramirez L."/>
            <person name="Alfaro M."/>
            <person name="Sun H."/>
            <person name="Tritt A."/>
            <person name="Yoshinaga Y."/>
            <person name="Zwiers L.-H."/>
            <person name="Turgeon B."/>
            <person name="Goodwin S."/>
            <person name="Spatafora J."/>
            <person name="Crous P."/>
            <person name="Grigoriev I."/>
        </authorList>
    </citation>
    <scope>NUCLEOTIDE SEQUENCE</scope>
    <source>
        <strain evidence="9">CBS 121167</strain>
    </source>
</reference>
<dbReference type="Proteomes" id="UP000799438">
    <property type="component" value="Unassembled WGS sequence"/>
</dbReference>
<keyword evidence="10" id="KW-1185">Reference proteome</keyword>
<feature type="compositionally biased region" description="Low complexity" evidence="6">
    <location>
        <begin position="508"/>
        <end position="529"/>
    </location>
</feature>
<dbReference type="PROSITE" id="PS50053">
    <property type="entry name" value="UBIQUITIN_2"/>
    <property type="match status" value="1"/>
</dbReference>
<dbReference type="EMBL" id="ML995482">
    <property type="protein sequence ID" value="KAF2143370.1"/>
    <property type="molecule type" value="Genomic_DNA"/>
</dbReference>
<keyword evidence="3 7" id="KW-1133">Transmembrane helix</keyword>
<dbReference type="RefSeq" id="XP_033399082.1">
    <property type="nucleotide sequence ID" value="XM_033544074.1"/>
</dbReference>
<keyword evidence="5" id="KW-0175">Coiled coil</keyword>
<dbReference type="AlphaFoldDB" id="A0A6A6BGU0"/>
<feature type="compositionally biased region" description="Low complexity" evidence="6">
    <location>
        <begin position="830"/>
        <end position="844"/>
    </location>
</feature>
<evidence type="ECO:0000313" key="10">
    <source>
        <dbReference type="Proteomes" id="UP000799438"/>
    </source>
</evidence>
<feature type="coiled-coil region" evidence="5">
    <location>
        <begin position="258"/>
        <end position="285"/>
    </location>
</feature>
<feature type="compositionally biased region" description="Polar residues" evidence="6">
    <location>
        <begin position="430"/>
        <end position="439"/>
    </location>
</feature>
<dbReference type="PANTHER" id="PTHR12943:SF27">
    <property type="entry name" value="HOMOCYSTEINE-INDUCED ENDOPLASMIC RETICULUM PROTEIN, ISOFORM A"/>
    <property type="match status" value="1"/>
</dbReference>
<evidence type="ECO:0000256" key="7">
    <source>
        <dbReference type="SAM" id="Phobius"/>
    </source>
</evidence>
<evidence type="ECO:0000256" key="2">
    <source>
        <dbReference type="ARBA" id="ARBA00022692"/>
    </source>
</evidence>
<dbReference type="GeneID" id="54301570"/>
<keyword evidence="4 7" id="KW-0472">Membrane</keyword>
<feature type="compositionally biased region" description="Gly residues" evidence="6">
    <location>
        <begin position="786"/>
        <end position="796"/>
    </location>
</feature>
<feature type="compositionally biased region" description="Basic and acidic residues" evidence="6">
    <location>
        <begin position="735"/>
        <end position="756"/>
    </location>
</feature>
<name>A0A6A6BGU0_9PEZI</name>
<feature type="region of interest" description="Disordered" evidence="6">
    <location>
        <begin position="499"/>
        <end position="529"/>
    </location>
</feature>
<evidence type="ECO:0000256" key="5">
    <source>
        <dbReference type="SAM" id="Coils"/>
    </source>
</evidence>
<comment type="subcellular location">
    <subcellularLocation>
        <location evidence="1">Membrane</location>
    </subcellularLocation>
</comment>
<feature type="compositionally biased region" description="Low complexity" evidence="6">
    <location>
        <begin position="762"/>
        <end position="779"/>
    </location>
</feature>
<evidence type="ECO:0000256" key="1">
    <source>
        <dbReference type="ARBA" id="ARBA00004370"/>
    </source>
</evidence>
<gene>
    <name evidence="9" type="ORF">K452DRAFT_317527</name>
</gene>
<accession>A0A6A6BGU0</accession>
<feature type="region of interest" description="Disordered" evidence="6">
    <location>
        <begin position="735"/>
        <end position="866"/>
    </location>
</feature>
<evidence type="ECO:0000256" key="3">
    <source>
        <dbReference type="ARBA" id="ARBA00022989"/>
    </source>
</evidence>